<sequence length="343" mass="39552">MEDTSRPGSRDHERDRDRERRRRHSPPSGDDRRRARSRSPARKRQRTTTRSLSRDGRDDADEEHHHHGRGHHSSSSRRHKHHRHHHHREHRDHSSAGANAAVSLPFDARHLNKSDLETFRPLFAYFLSLQKQIELRDLDEREERGRWKSFVGKWNRGELAEGWYDPEMFARVTEEEEGEEEMGGGGGPGEQPEGSRSPSMSVEEEDVHRHRDGGDREEADEEDDSDYGPPPPPGIRTTGGRSSRRGPRIPSMQDIAVRDEMLQDDREESTRLLREARRADRAVQKERLDDLVPRADPGSRERKLEKRRAVNDKMREFRDKSPGAAAAVDDKDLMDPEGGDGEG</sequence>
<feature type="region of interest" description="Disordered" evidence="1">
    <location>
        <begin position="173"/>
        <end position="343"/>
    </location>
</feature>
<dbReference type="EMBL" id="JAANYQ010000002">
    <property type="protein sequence ID" value="KAF4125618.1"/>
    <property type="molecule type" value="Genomic_DNA"/>
</dbReference>
<evidence type="ECO:0000313" key="2">
    <source>
        <dbReference type="EMBL" id="KAF4125618.1"/>
    </source>
</evidence>
<dbReference type="InterPro" id="IPR044688">
    <property type="entry name" value="SCI-1-like"/>
</dbReference>
<dbReference type="Proteomes" id="UP000749293">
    <property type="component" value="Unassembled WGS sequence"/>
</dbReference>
<feature type="compositionally biased region" description="Basic residues" evidence="1">
    <location>
        <begin position="66"/>
        <end position="90"/>
    </location>
</feature>
<dbReference type="GeneID" id="55967092"/>
<feature type="compositionally biased region" description="Basic and acidic residues" evidence="1">
    <location>
        <begin position="206"/>
        <end position="216"/>
    </location>
</feature>
<feature type="compositionally biased region" description="Basic residues" evidence="1">
    <location>
        <begin position="34"/>
        <end position="47"/>
    </location>
</feature>
<dbReference type="AlphaFoldDB" id="A0A9P4YYV7"/>
<evidence type="ECO:0000256" key="1">
    <source>
        <dbReference type="SAM" id="MobiDB-lite"/>
    </source>
</evidence>
<feature type="compositionally biased region" description="Basic and acidic residues" evidence="1">
    <location>
        <begin position="1"/>
        <end position="18"/>
    </location>
</feature>
<dbReference type="RefSeq" id="XP_035324270.1">
    <property type="nucleotide sequence ID" value="XM_035462846.1"/>
</dbReference>
<feature type="region of interest" description="Disordered" evidence="1">
    <location>
        <begin position="1"/>
        <end position="99"/>
    </location>
</feature>
<gene>
    <name evidence="2" type="ORF">GMORB2_0862</name>
</gene>
<feature type="compositionally biased region" description="Basic and acidic residues" evidence="1">
    <location>
        <begin position="52"/>
        <end position="65"/>
    </location>
</feature>
<protein>
    <submittedName>
        <fullName evidence="2">Uncharacterized protein</fullName>
    </submittedName>
</protein>
<organism evidence="2 3">
    <name type="scientific">Geosmithia morbida</name>
    <dbReference type="NCBI Taxonomy" id="1094350"/>
    <lineage>
        <taxon>Eukaryota</taxon>
        <taxon>Fungi</taxon>
        <taxon>Dikarya</taxon>
        <taxon>Ascomycota</taxon>
        <taxon>Pezizomycotina</taxon>
        <taxon>Sordariomycetes</taxon>
        <taxon>Hypocreomycetidae</taxon>
        <taxon>Hypocreales</taxon>
        <taxon>Bionectriaceae</taxon>
        <taxon>Geosmithia</taxon>
    </lineage>
</organism>
<evidence type="ECO:0000313" key="3">
    <source>
        <dbReference type="Proteomes" id="UP000749293"/>
    </source>
</evidence>
<proteinExistence type="predicted"/>
<accession>A0A9P4YYV7</accession>
<comment type="caution">
    <text evidence="2">The sequence shown here is derived from an EMBL/GenBank/DDBJ whole genome shotgun (WGS) entry which is preliminary data.</text>
</comment>
<dbReference type="PANTHER" id="PTHR34117">
    <property type="entry name" value="STYLE CELL-CYCLE INHIBITOR 1"/>
    <property type="match status" value="1"/>
</dbReference>
<feature type="compositionally biased region" description="Basic and acidic residues" evidence="1">
    <location>
        <begin position="256"/>
        <end position="321"/>
    </location>
</feature>
<reference evidence="2" key="1">
    <citation type="submission" date="2020-03" db="EMBL/GenBank/DDBJ databases">
        <title>Site-based positive gene gene selection in Geosmithia morbida across the United States reveals a broad range of putative effectors and factors for local host and environmental adapation.</title>
        <authorList>
            <person name="Onufrak A."/>
            <person name="Murdoch R.W."/>
            <person name="Gazis R."/>
            <person name="Huff M."/>
            <person name="Staton M."/>
            <person name="Klingeman W."/>
            <person name="Hadziabdic D."/>
        </authorList>
    </citation>
    <scope>NUCLEOTIDE SEQUENCE</scope>
    <source>
        <strain evidence="2">1262</strain>
    </source>
</reference>
<name>A0A9P4YYV7_9HYPO</name>
<keyword evidence="3" id="KW-1185">Reference proteome</keyword>
<dbReference type="OrthoDB" id="2139939at2759"/>
<feature type="compositionally biased region" description="Acidic residues" evidence="1">
    <location>
        <begin position="217"/>
        <end position="226"/>
    </location>
</feature>
<dbReference type="PANTHER" id="PTHR34117:SF1">
    <property type="entry name" value="STYLE CELL-CYCLE INHIBITOR 1"/>
    <property type="match status" value="1"/>
</dbReference>